<comment type="caution">
    <text evidence="20">The sequence shown here is derived from an EMBL/GenBank/DDBJ whole genome shotgun (WGS) entry which is preliminary data.</text>
</comment>
<dbReference type="CDD" id="cd16917">
    <property type="entry name" value="HATPase_UhpB-NarQ-NarX-like"/>
    <property type="match status" value="1"/>
</dbReference>
<evidence type="ECO:0000256" key="8">
    <source>
        <dbReference type="ARBA" id="ARBA00022490"/>
    </source>
</evidence>
<dbReference type="GO" id="GO:0046983">
    <property type="term" value="F:protein dimerization activity"/>
    <property type="evidence" value="ECO:0007669"/>
    <property type="project" value="InterPro"/>
</dbReference>
<dbReference type="GO" id="GO:0016020">
    <property type="term" value="C:membrane"/>
    <property type="evidence" value="ECO:0007669"/>
    <property type="project" value="UniProtKB-SubCell"/>
</dbReference>
<dbReference type="Pfam" id="PF07730">
    <property type="entry name" value="HisKA_3"/>
    <property type="match status" value="1"/>
</dbReference>
<evidence type="ECO:0000256" key="14">
    <source>
        <dbReference type="ARBA" id="ARBA00023014"/>
    </source>
</evidence>
<dbReference type="SMART" id="SM00387">
    <property type="entry name" value="HATPase_c"/>
    <property type="match status" value="1"/>
</dbReference>
<evidence type="ECO:0000256" key="12">
    <source>
        <dbReference type="ARBA" id="ARBA00023004"/>
    </source>
</evidence>
<comment type="catalytic activity">
    <reaction evidence="1">
        <text>ATP + protein L-histidine = ADP + protein N-phospho-L-histidine.</text>
        <dbReference type="EC" id="2.7.13.3"/>
    </reaction>
</comment>
<reference evidence="20" key="2">
    <citation type="submission" date="2023-01" db="EMBL/GenBank/DDBJ databases">
        <authorList>
            <person name="Sun Q."/>
            <person name="Evtushenko L."/>
        </authorList>
    </citation>
    <scope>NUCLEOTIDE SEQUENCE</scope>
    <source>
        <strain evidence="20">VKM B-2555</strain>
    </source>
</reference>
<keyword evidence="10" id="KW-0808">Transferase</keyword>
<evidence type="ECO:0000256" key="11">
    <source>
        <dbReference type="ARBA" id="ARBA00022777"/>
    </source>
</evidence>
<evidence type="ECO:0000256" key="10">
    <source>
        <dbReference type="ARBA" id="ARBA00022679"/>
    </source>
</evidence>
<keyword evidence="9" id="KW-0597">Phosphoprotein</keyword>
<sequence>MTLAAADEGDDVVSGPAAPASRPARSLRLRILAIVAAIDIACCLAAVAVTVFNAREATRVEIASSLEIAEPFVRETLLRMQRDVGRLRSMEDVKLGLTGVRHVRVLAFDAAGREVGSSEVQRPTDSGEMRAPRWFEALIAPAPERRVIPVAINGEKAGEVVIHGEASDEVDEVWEDLVSLAILFVTLNVIALAAFSVALGRVLAPLRELAAGLSDLERRRLDRRLPLPHSAELAVLAERFNALAGALAAERATNRRLSRRMVTLQDDERRQIAADLHDELGPCLFGLRANLASLERDVTAAPAGALPATAPERLRAVTEISARLSDANRRLLRRLRPIALGEAPLAEVLAGLITDFERHHPERRFSLEAADLEDGYGEAADLTAYRCVQEGVTNALRHGRAQRIDVTVAPARDDDGGPALLIRVRDDGEGVASTTPPGLGLIGLSERLQALGGRLSLRSAPGRGATLEALAPLDRTPDSGARPE</sequence>
<feature type="transmembrane region" description="Helical" evidence="18">
    <location>
        <begin position="31"/>
        <end position="52"/>
    </location>
</feature>
<evidence type="ECO:0000256" key="17">
    <source>
        <dbReference type="SAM" id="MobiDB-lite"/>
    </source>
</evidence>
<evidence type="ECO:0000256" key="5">
    <source>
        <dbReference type="ARBA" id="ARBA00012438"/>
    </source>
</evidence>
<dbReference type="InterPro" id="IPR003594">
    <property type="entry name" value="HATPase_dom"/>
</dbReference>
<feature type="region of interest" description="Disordered" evidence="17">
    <location>
        <begin position="1"/>
        <end position="20"/>
    </location>
</feature>
<evidence type="ECO:0000256" key="16">
    <source>
        <dbReference type="ARBA" id="ARBA00030800"/>
    </source>
</evidence>
<evidence type="ECO:0000256" key="13">
    <source>
        <dbReference type="ARBA" id="ARBA00023012"/>
    </source>
</evidence>
<keyword evidence="18" id="KW-0472">Membrane</keyword>
<dbReference type="EC" id="2.7.13.3" evidence="5"/>
<dbReference type="InterPro" id="IPR036890">
    <property type="entry name" value="HATPase_C_sf"/>
</dbReference>
<dbReference type="InterPro" id="IPR003660">
    <property type="entry name" value="HAMP_dom"/>
</dbReference>
<reference evidence="20" key="1">
    <citation type="journal article" date="2014" name="Int. J. Syst. Evol. Microbiol.">
        <title>Complete genome sequence of Corynebacterium casei LMG S-19264T (=DSM 44701T), isolated from a smear-ripened cheese.</title>
        <authorList>
            <consortium name="US DOE Joint Genome Institute (JGI-PGF)"/>
            <person name="Walter F."/>
            <person name="Albersmeier A."/>
            <person name="Kalinowski J."/>
            <person name="Ruckert C."/>
        </authorList>
    </citation>
    <scope>NUCLEOTIDE SEQUENCE</scope>
    <source>
        <strain evidence="20">VKM B-2555</strain>
    </source>
</reference>
<keyword evidence="8" id="KW-0963">Cytoplasm</keyword>
<keyword evidence="21" id="KW-1185">Reference proteome</keyword>
<dbReference type="Pfam" id="PF02518">
    <property type="entry name" value="HATPase_c"/>
    <property type="match status" value="1"/>
</dbReference>
<keyword evidence="11 20" id="KW-0418">Kinase</keyword>
<evidence type="ECO:0000256" key="1">
    <source>
        <dbReference type="ARBA" id="ARBA00000085"/>
    </source>
</evidence>
<comment type="subcellular location">
    <subcellularLocation>
        <location evidence="4">Cytoplasm</location>
    </subcellularLocation>
    <subcellularLocation>
        <location evidence="3">Membrane</location>
    </subcellularLocation>
</comment>
<evidence type="ECO:0000313" key="21">
    <source>
        <dbReference type="Proteomes" id="UP001143364"/>
    </source>
</evidence>
<evidence type="ECO:0000256" key="2">
    <source>
        <dbReference type="ARBA" id="ARBA00001966"/>
    </source>
</evidence>
<keyword evidence="18" id="KW-0812">Transmembrane</keyword>
<dbReference type="Proteomes" id="UP001143364">
    <property type="component" value="Unassembled WGS sequence"/>
</dbReference>
<evidence type="ECO:0000256" key="6">
    <source>
        <dbReference type="ARBA" id="ARBA00017322"/>
    </source>
</evidence>
<organism evidence="20 21">
    <name type="scientific">Methylopila jiangsuensis</name>
    <dbReference type="NCBI Taxonomy" id="586230"/>
    <lineage>
        <taxon>Bacteria</taxon>
        <taxon>Pseudomonadati</taxon>
        <taxon>Pseudomonadota</taxon>
        <taxon>Alphaproteobacteria</taxon>
        <taxon>Hyphomicrobiales</taxon>
        <taxon>Methylopilaceae</taxon>
        <taxon>Methylopila</taxon>
    </lineage>
</organism>
<feature type="transmembrane region" description="Helical" evidence="18">
    <location>
        <begin position="177"/>
        <end position="199"/>
    </location>
</feature>
<dbReference type="Gene3D" id="6.10.340.10">
    <property type="match status" value="1"/>
</dbReference>
<feature type="domain" description="HAMP" evidence="19">
    <location>
        <begin position="200"/>
        <end position="252"/>
    </location>
</feature>
<keyword evidence="18" id="KW-1133">Transmembrane helix</keyword>
<evidence type="ECO:0000259" key="19">
    <source>
        <dbReference type="PROSITE" id="PS50885"/>
    </source>
</evidence>
<evidence type="ECO:0000256" key="15">
    <source>
        <dbReference type="ARBA" id="ARBA00024827"/>
    </source>
</evidence>
<evidence type="ECO:0000256" key="9">
    <source>
        <dbReference type="ARBA" id="ARBA00022553"/>
    </source>
</evidence>
<keyword evidence="13" id="KW-0902">Two-component regulatory system</keyword>
<gene>
    <name evidence="20" type="ORF">GCM10008171_00890</name>
</gene>
<accession>A0A9W6JCP6</accession>
<keyword evidence="7" id="KW-0004">4Fe-4S</keyword>
<dbReference type="InterPro" id="IPR004358">
    <property type="entry name" value="Sig_transdc_His_kin-like_C"/>
</dbReference>
<keyword evidence="14" id="KW-0411">Iron-sulfur</keyword>
<dbReference type="PROSITE" id="PS50885">
    <property type="entry name" value="HAMP"/>
    <property type="match status" value="1"/>
</dbReference>
<evidence type="ECO:0000256" key="4">
    <source>
        <dbReference type="ARBA" id="ARBA00004496"/>
    </source>
</evidence>
<dbReference type="RefSeq" id="WP_271202819.1">
    <property type="nucleotide sequence ID" value="NZ_BSFK01000002.1"/>
</dbReference>
<protein>
    <recommendedName>
        <fullName evidence="6">Oxygen sensor histidine kinase NreB</fullName>
        <ecNumber evidence="5">2.7.13.3</ecNumber>
    </recommendedName>
    <alternativeName>
        <fullName evidence="16">Nitrogen regulation protein B</fullName>
    </alternativeName>
</protein>
<evidence type="ECO:0000256" key="3">
    <source>
        <dbReference type="ARBA" id="ARBA00004370"/>
    </source>
</evidence>
<dbReference type="PRINTS" id="PR00344">
    <property type="entry name" value="BCTRLSENSOR"/>
</dbReference>
<keyword evidence="12" id="KW-0408">Iron</keyword>
<dbReference type="GO" id="GO:0005737">
    <property type="term" value="C:cytoplasm"/>
    <property type="evidence" value="ECO:0007669"/>
    <property type="project" value="UniProtKB-SubCell"/>
</dbReference>
<keyword evidence="7" id="KW-0479">Metal-binding</keyword>
<dbReference type="PANTHER" id="PTHR24421:SF58">
    <property type="entry name" value="SIGNAL TRANSDUCTION HISTIDINE-PROTEIN KINASE_PHOSPHATASE UHPB"/>
    <property type="match status" value="1"/>
</dbReference>
<dbReference type="GO" id="GO:0000155">
    <property type="term" value="F:phosphorelay sensor kinase activity"/>
    <property type="evidence" value="ECO:0007669"/>
    <property type="project" value="InterPro"/>
</dbReference>
<evidence type="ECO:0000256" key="7">
    <source>
        <dbReference type="ARBA" id="ARBA00022485"/>
    </source>
</evidence>
<proteinExistence type="predicted"/>
<dbReference type="GO" id="GO:0051539">
    <property type="term" value="F:4 iron, 4 sulfur cluster binding"/>
    <property type="evidence" value="ECO:0007669"/>
    <property type="project" value="UniProtKB-KW"/>
</dbReference>
<comment type="cofactor">
    <cofactor evidence="2">
        <name>[4Fe-4S] cluster</name>
        <dbReference type="ChEBI" id="CHEBI:49883"/>
    </cofactor>
</comment>
<name>A0A9W6JCP6_9HYPH</name>
<evidence type="ECO:0000313" key="20">
    <source>
        <dbReference type="EMBL" id="GLK74837.1"/>
    </source>
</evidence>
<dbReference type="PANTHER" id="PTHR24421">
    <property type="entry name" value="NITRATE/NITRITE SENSOR PROTEIN NARX-RELATED"/>
    <property type="match status" value="1"/>
</dbReference>
<dbReference type="SUPFAM" id="SSF55874">
    <property type="entry name" value="ATPase domain of HSP90 chaperone/DNA topoisomerase II/histidine kinase"/>
    <property type="match status" value="1"/>
</dbReference>
<evidence type="ECO:0000256" key="18">
    <source>
        <dbReference type="SAM" id="Phobius"/>
    </source>
</evidence>
<dbReference type="Gene3D" id="3.30.565.10">
    <property type="entry name" value="Histidine kinase-like ATPase, C-terminal domain"/>
    <property type="match status" value="1"/>
</dbReference>
<dbReference type="EMBL" id="BSFK01000002">
    <property type="protein sequence ID" value="GLK74837.1"/>
    <property type="molecule type" value="Genomic_DNA"/>
</dbReference>
<dbReference type="Pfam" id="PF00672">
    <property type="entry name" value="HAMP"/>
    <property type="match status" value="1"/>
</dbReference>
<dbReference type="InterPro" id="IPR050482">
    <property type="entry name" value="Sensor_HK_TwoCompSys"/>
</dbReference>
<dbReference type="SMART" id="SM00304">
    <property type="entry name" value="HAMP"/>
    <property type="match status" value="1"/>
</dbReference>
<comment type="function">
    <text evidence="15">Member of the two-component regulatory system NreB/NreC involved in the control of dissimilatory nitrate/nitrite reduction in response to oxygen. NreB functions as a direct oxygen sensor histidine kinase which is autophosphorylated, in the absence of oxygen, probably at the conserved histidine residue, and transfers its phosphate group probably to a conserved aspartate residue of NreC. NreB/NreC activates the expression of the nitrate (narGHJI) and nitrite (nir) reductase operons, as well as the putative nitrate transporter gene narT.</text>
</comment>
<dbReference type="AlphaFoldDB" id="A0A9W6JCP6"/>
<dbReference type="InterPro" id="IPR011712">
    <property type="entry name" value="Sig_transdc_His_kin_sub3_dim/P"/>
</dbReference>